<evidence type="ECO:0000313" key="2">
    <source>
        <dbReference type="EMBL" id="KXL53693.1"/>
    </source>
</evidence>
<evidence type="ECO:0000259" key="1">
    <source>
        <dbReference type="Pfam" id="PF03235"/>
    </source>
</evidence>
<dbReference type="Proteomes" id="UP000070539">
    <property type="component" value="Unassembled WGS sequence"/>
</dbReference>
<evidence type="ECO:0000313" key="3">
    <source>
        <dbReference type="Proteomes" id="UP000070539"/>
    </source>
</evidence>
<organism evidence="2 3">
    <name type="scientific">Anaerotignum neopropionicum</name>
    <dbReference type="NCBI Taxonomy" id="36847"/>
    <lineage>
        <taxon>Bacteria</taxon>
        <taxon>Bacillati</taxon>
        <taxon>Bacillota</taxon>
        <taxon>Clostridia</taxon>
        <taxon>Lachnospirales</taxon>
        <taxon>Anaerotignaceae</taxon>
        <taxon>Anaerotignum</taxon>
    </lineage>
</organism>
<feature type="domain" description="GmrSD restriction endonucleases N-terminal" evidence="1">
    <location>
        <begin position="22"/>
        <end position="270"/>
    </location>
</feature>
<dbReference type="Pfam" id="PF03235">
    <property type="entry name" value="GmrSD_N"/>
    <property type="match status" value="1"/>
</dbReference>
<proteinExistence type="predicted"/>
<name>A0A136WGZ5_9FIRM</name>
<sequence length="371" mass="43148">MAKNIDAKLKNIQGIFSNTQDSILGRDGIFIIPDYQRAYNWRFNEQCDKLWQDIESFIENGKNETYFFGSIIINNDNEQLYIIDGQQRMTTFILLLKALLIKINFILKNISADEDAESIKNALENRRREIINCLYSIDEDDVSLVIKGSKQLSELHTKYENKSINEEYPNEIKAILQGQVFDEIERNVVTIKHKQKDNKYTNFFRNFKFFSEKLDYFDSTEVNRFAKALLKECQVIAVISYQTEEAIEIFNSLNSTGMPLADADILSAKLYSNYDVDKTEFKKSWSEIIKNTNSLGAQRISTIDDILNQYMYILRAKNNEKDTTLPGVRRYFTDINKEPLKTPKAFISDIEKIIGIWQDEENYSGSFVKAA</sequence>
<dbReference type="InterPro" id="IPR004919">
    <property type="entry name" value="GmrSD_N"/>
</dbReference>
<dbReference type="RefSeq" id="WP_066085182.1">
    <property type="nucleotide sequence ID" value="NZ_LRVM01000002.1"/>
</dbReference>
<dbReference type="EMBL" id="LRVM01000002">
    <property type="protein sequence ID" value="KXL53693.1"/>
    <property type="molecule type" value="Genomic_DNA"/>
</dbReference>
<dbReference type="PANTHER" id="PTHR35149">
    <property type="entry name" value="SLL5132 PROTEIN"/>
    <property type="match status" value="1"/>
</dbReference>
<dbReference type="OrthoDB" id="9798761at2"/>
<protein>
    <recommendedName>
        <fullName evidence="1">GmrSD restriction endonucleases N-terminal domain-containing protein</fullName>
    </recommendedName>
</protein>
<gene>
    <name evidence="2" type="ORF">CLNEO_09190</name>
</gene>
<dbReference type="PATRIC" id="fig|36847.3.peg.1079"/>
<comment type="caution">
    <text evidence="2">The sequence shown here is derived from an EMBL/GenBank/DDBJ whole genome shotgun (WGS) entry which is preliminary data.</text>
</comment>
<dbReference type="AlphaFoldDB" id="A0A136WGZ5"/>
<reference evidence="2 3" key="1">
    <citation type="submission" date="2016-01" db="EMBL/GenBank/DDBJ databases">
        <title>Genome sequence of Clostridium neopropionicum X4, DSM-3847.</title>
        <authorList>
            <person name="Poehlein A."/>
            <person name="Beck M.H."/>
            <person name="Bengelsdorf F.R."/>
            <person name="Daniel R."/>
            <person name="Duerre P."/>
        </authorList>
    </citation>
    <scope>NUCLEOTIDE SEQUENCE [LARGE SCALE GENOMIC DNA]</scope>
    <source>
        <strain evidence="2 3">DSM-3847</strain>
    </source>
</reference>
<accession>A0A136WGZ5</accession>
<dbReference type="PANTHER" id="PTHR35149:SF2">
    <property type="entry name" value="DUF262 DOMAIN-CONTAINING PROTEIN"/>
    <property type="match status" value="1"/>
</dbReference>
<keyword evidence="3" id="KW-1185">Reference proteome</keyword>